<evidence type="ECO:0000256" key="5">
    <source>
        <dbReference type="ARBA" id="ARBA00015817"/>
    </source>
</evidence>
<feature type="domain" description="Rab3GAP catalytic subunit conserved" evidence="11">
    <location>
        <begin position="689"/>
        <end position="884"/>
    </location>
</feature>
<feature type="compositionally biased region" description="Low complexity" evidence="10">
    <location>
        <begin position="1055"/>
        <end position="1065"/>
    </location>
</feature>
<name>A0A3S1BFJ4_ELYCH</name>
<evidence type="ECO:0000256" key="4">
    <source>
        <dbReference type="ARBA" id="ARBA00008856"/>
    </source>
</evidence>
<feature type="compositionally biased region" description="Gly residues" evidence="10">
    <location>
        <begin position="805"/>
        <end position="816"/>
    </location>
</feature>
<dbReference type="GO" id="GO:0005783">
    <property type="term" value="C:endoplasmic reticulum"/>
    <property type="evidence" value="ECO:0007669"/>
    <property type="project" value="UniProtKB-SubCell"/>
</dbReference>
<gene>
    <name evidence="13" type="ORF">EGW08_009725</name>
</gene>
<keyword evidence="7" id="KW-0963">Cytoplasm</keyword>
<dbReference type="STRING" id="188477.A0A3S1BFJ4"/>
<evidence type="ECO:0000256" key="3">
    <source>
        <dbReference type="ARBA" id="ARBA00004496"/>
    </source>
</evidence>
<organism evidence="13 14">
    <name type="scientific">Elysia chlorotica</name>
    <name type="common">Eastern emerald elysia</name>
    <name type="synonym">Sea slug</name>
    <dbReference type="NCBI Taxonomy" id="188477"/>
    <lineage>
        <taxon>Eukaryota</taxon>
        <taxon>Metazoa</taxon>
        <taxon>Spiralia</taxon>
        <taxon>Lophotrochozoa</taxon>
        <taxon>Mollusca</taxon>
        <taxon>Gastropoda</taxon>
        <taxon>Heterobranchia</taxon>
        <taxon>Euthyneura</taxon>
        <taxon>Panpulmonata</taxon>
        <taxon>Sacoglossa</taxon>
        <taxon>Placobranchoidea</taxon>
        <taxon>Plakobranchidae</taxon>
        <taxon>Elysia</taxon>
    </lineage>
</organism>
<evidence type="ECO:0000256" key="2">
    <source>
        <dbReference type="ARBA" id="ARBA00004240"/>
    </source>
</evidence>
<evidence type="ECO:0000256" key="10">
    <source>
        <dbReference type="SAM" id="MobiDB-lite"/>
    </source>
</evidence>
<feature type="domain" description="Rab3GAP catalytic subunit C-terminal" evidence="12">
    <location>
        <begin position="896"/>
        <end position="1027"/>
    </location>
</feature>
<feature type="region of interest" description="Disordered" evidence="10">
    <location>
        <begin position="593"/>
        <end position="693"/>
    </location>
</feature>
<dbReference type="Pfam" id="PF19533">
    <property type="entry name" value="Rab3-GAP_cat_C"/>
    <property type="match status" value="2"/>
</dbReference>
<protein>
    <recommendedName>
        <fullName evidence="5">Rab3 GTPase-activating protein catalytic subunit</fullName>
    </recommendedName>
</protein>
<evidence type="ECO:0000256" key="7">
    <source>
        <dbReference type="ARBA" id="ARBA00022490"/>
    </source>
</evidence>
<evidence type="ECO:0000259" key="12">
    <source>
        <dbReference type="Pfam" id="PF19533"/>
    </source>
</evidence>
<dbReference type="GO" id="GO:0005096">
    <property type="term" value="F:GTPase activator activity"/>
    <property type="evidence" value="ECO:0007669"/>
    <property type="project" value="UniProtKB-KW"/>
</dbReference>
<feature type="compositionally biased region" description="Polar residues" evidence="10">
    <location>
        <begin position="597"/>
        <end position="607"/>
    </location>
</feature>
<keyword evidence="6" id="KW-0343">GTPase activation</keyword>
<evidence type="ECO:0000313" key="13">
    <source>
        <dbReference type="EMBL" id="RUS82511.1"/>
    </source>
</evidence>
<dbReference type="EMBL" id="RQTK01000283">
    <property type="protein sequence ID" value="RUS82511.1"/>
    <property type="molecule type" value="Genomic_DNA"/>
</dbReference>
<feature type="region of interest" description="Disordered" evidence="10">
    <location>
        <begin position="1"/>
        <end position="21"/>
    </location>
</feature>
<feature type="compositionally biased region" description="Polar residues" evidence="10">
    <location>
        <begin position="456"/>
        <end position="470"/>
    </location>
</feature>
<dbReference type="Proteomes" id="UP000271974">
    <property type="component" value="Unassembled WGS sequence"/>
</dbReference>
<keyword evidence="8" id="KW-0256">Endoplasmic reticulum</keyword>
<feature type="compositionally biased region" description="Low complexity" evidence="10">
    <location>
        <begin position="1075"/>
        <end position="1088"/>
    </location>
</feature>
<evidence type="ECO:0000259" key="11">
    <source>
        <dbReference type="Pfam" id="PF13890"/>
    </source>
</evidence>
<comment type="caution">
    <text evidence="13">The sequence shown here is derived from an EMBL/GenBank/DDBJ whole genome shotgun (WGS) entry which is preliminary data.</text>
</comment>
<feature type="region of interest" description="Disordered" evidence="10">
    <location>
        <begin position="805"/>
        <end position="827"/>
    </location>
</feature>
<dbReference type="OrthoDB" id="17346at2759"/>
<comment type="subcellular location">
    <subcellularLocation>
        <location evidence="3">Cytoplasm</location>
    </subcellularLocation>
    <subcellularLocation>
        <location evidence="2">Endoplasmic reticulum</location>
    </subcellularLocation>
    <subcellularLocation>
        <location evidence="1">Golgi apparatus</location>
        <location evidence="1">cis-Golgi network</location>
    </subcellularLocation>
</comment>
<feature type="region of interest" description="Disordered" evidence="10">
    <location>
        <begin position="456"/>
        <end position="485"/>
    </location>
</feature>
<feature type="compositionally biased region" description="Low complexity" evidence="10">
    <location>
        <begin position="608"/>
        <end position="617"/>
    </location>
</feature>
<comment type="similarity">
    <text evidence="4">Belongs to the Rab3-GAP catalytic subunit family.</text>
</comment>
<dbReference type="PANTHER" id="PTHR21422:SF9">
    <property type="entry name" value="RAB3 GTPASE-ACTIVATING PROTEIN CATALYTIC SUBUNIT"/>
    <property type="match status" value="1"/>
</dbReference>
<dbReference type="AlphaFoldDB" id="A0A3S1BFJ4"/>
<proteinExistence type="inferred from homology"/>
<feature type="domain" description="Rab3GAP catalytic subunit C-terminal" evidence="12">
    <location>
        <begin position="1079"/>
        <end position="1141"/>
    </location>
</feature>
<dbReference type="Pfam" id="PF13890">
    <property type="entry name" value="Rab3-GTPase_cat"/>
    <property type="match status" value="1"/>
</dbReference>
<feature type="region of interest" description="Disordered" evidence="10">
    <location>
        <begin position="1044"/>
        <end position="1090"/>
    </location>
</feature>
<keyword evidence="9" id="KW-0333">Golgi apparatus</keyword>
<feature type="compositionally biased region" description="Acidic residues" evidence="10">
    <location>
        <begin position="629"/>
        <end position="649"/>
    </location>
</feature>
<feature type="compositionally biased region" description="Polar residues" evidence="10">
    <location>
        <begin position="676"/>
        <end position="687"/>
    </location>
</feature>
<sequence length="1142" mass="125754">MSRGAAAGHGNREKMSTTNSRHSLISVEDEADVFEITDFTTASDWERFVARLEEILHEWKLVNHKPHPPAMKDQYSTGAWAEKSEEVVFADFRFTFTYMYLKTGEEIDPEVAKQGRKAEDEDVDEDHRTPTVFLDLMNFDNDFPSRTHFLCRWYGLQEFLVLTPVSEKQCIESESRAKLLLSSASIALGNSACGIPLFVQLQSRWRKLFTGTSLVNGGATVEFEMSHLKRLPAQFCHLAGLLDVFKSKLGCTYISMPPVSVSVRFTYILADWIHGSWPQIPPDFSSSFGDGEVGYGEIDFLPFGACLDPISELHLSCTWPCLSEDMIVENSLYSDLDPLQAPQWSVRLQMTDSPQCLLSDFLNDFLKLSDRQESTEEVLKKVMVEVDADRDKHNPEISHVLQRLTEPVPALSSVPSLGNVVSSASAKISFRPEEAPIPDELLGKILIYLFPDAKTPSTAQEGKTNSTTKPSGDPAVTTDSVSDTKAPAEHVSDIAAELNKKLKSSPTDSLTHKLSLALCHVNHQFGGLLAVAHLWQEFILEMRFRWENKILLCGIEKGAPNLGSCILHQKLQMLNCCIECKIKRESSGFGYGPDSLNIHSTPPTGLESTSASSTQSSLHKVASIASSSGDDEEDEFFECEDDDKVEEEAVQGGAEASSDLRLKKGSKSSVEDDVLSSKSDVSQYQDSQTHRPEGRLVPMKNYFLLGTGEQLYIPITQEPSPMTEDMLEEHAEVLAKLGTTAEGSQIRARMQSACLVSDMESFKAANPGCILEDFVRWYSPRDYIVLGENGEDVPMDEVEAKSKGGGVLATEGGDGGETVSEDAGGGGNCLKKTTKALQGRLSQRMQIPGNMWVEAWHSARPVPARRQKRLFDDTREAEKVLHYLSSMRPAEVVLHLMPSVVHAAVGKISSEAATASVPNARSMLDQLVSRAATLTRSFPLDRNKYRDMLRLLELAETISARTTSLRSKFTSNHLASPQLEGKEGEIEGFITSLLTQGEVAVRGGACGPAGAIIHKMFIAAQRSNNMILDDEGVTDFLDSLYKKPLSRHGSDRRTSNSSNNSGTDSAGTRKNSDLSVPSPSQEVRSSSSCADFPPASVREYILRAMVPRPAPYSKVLPQRMYCMLTEGDNRLAGAFTSDSTFQ</sequence>
<evidence type="ECO:0000256" key="1">
    <source>
        <dbReference type="ARBA" id="ARBA00004222"/>
    </source>
</evidence>
<evidence type="ECO:0000256" key="9">
    <source>
        <dbReference type="ARBA" id="ARBA00023034"/>
    </source>
</evidence>
<dbReference type="InterPro" id="IPR026147">
    <property type="entry name" value="Rab3GAP1_conserved"/>
</dbReference>
<evidence type="ECO:0000256" key="8">
    <source>
        <dbReference type="ARBA" id="ARBA00022824"/>
    </source>
</evidence>
<dbReference type="InterPro" id="IPR045698">
    <property type="entry name" value="Rab3GAP1_C"/>
</dbReference>
<accession>A0A3S1BFJ4</accession>
<evidence type="ECO:0000313" key="14">
    <source>
        <dbReference type="Proteomes" id="UP000271974"/>
    </source>
</evidence>
<reference evidence="13 14" key="1">
    <citation type="submission" date="2019-01" db="EMBL/GenBank/DDBJ databases">
        <title>A draft genome assembly of the solar-powered sea slug Elysia chlorotica.</title>
        <authorList>
            <person name="Cai H."/>
            <person name="Li Q."/>
            <person name="Fang X."/>
            <person name="Li J."/>
            <person name="Curtis N.E."/>
            <person name="Altenburger A."/>
            <person name="Shibata T."/>
            <person name="Feng M."/>
            <person name="Maeda T."/>
            <person name="Schwartz J.A."/>
            <person name="Shigenobu S."/>
            <person name="Lundholm N."/>
            <person name="Nishiyama T."/>
            <person name="Yang H."/>
            <person name="Hasebe M."/>
            <person name="Li S."/>
            <person name="Pierce S.K."/>
            <person name="Wang J."/>
        </authorList>
    </citation>
    <scope>NUCLEOTIDE SEQUENCE [LARGE SCALE GENOMIC DNA]</scope>
    <source>
        <strain evidence="13">EC2010</strain>
        <tissue evidence="13">Whole organism of an adult</tissue>
    </source>
</reference>
<dbReference type="GO" id="GO:0005794">
    <property type="term" value="C:Golgi apparatus"/>
    <property type="evidence" value="ECO:0007669"/>
    <property type="project" value="UniProtKB-SubCell"/>
</dbReference>
<dbReference type="PANTHER" id="PTHR21422">
    <property type="entry name" value="RAB3 GTPASE-ACTIVATING PROTEIN CATALYTIC SUBUNIT"/>
    <property type="match status" value="1"/>
</dbReference>
<dbReference type="InterPro" id="IPR045700">
    <property type="entry name" value="Rab3GAP1"/>
</dbReference>
<keyword evidence="14" id="KW-1185">Reference proteome</keyword>
<evidence type="ECO:0000256" key="6">
    <source>
        <dbReference type="ARBA" id="ARBA00022468"/>
    </source>
</evidence>